<protein>
    <submittedName>
        <fullName evidence="6">Branched-chain amino acid transport system ATP-binding protein</fullName>
    </submittedName>
</protein>
<dbReference type="InterPro" id="IPR017871">
    <property type="entry name" value="ABC_transporter-like_CS"/>
</dbReference>
<keyword evidence="2" id="KW-0813">Transport</keyword>
<dbReference type="InterPro" id="IPR051120">
    <property type="entry name" value="ABC_AA/LPS_Transport"/>
</dbReference>
<proteinExistence type="inferred from homology"/>
<name>A0A1T4TFZ9_9HYPH</name>
<evidence type="ECO:0000256" key="2">
    <source>
        <dbReference type="ARBA" id="ARBA00022448"/>
    </source>
</evidence>
<dbReference type="Pfam" id="PF00005">
    <property type="entry name" value="ABC_tran"/>
    <property type="match status" value="1"/>
</dbReference>
<keyword evidence="4 6" id="KW-0067">ATP-binding</keyword>
<keyword evidence="3" id="KW-0547">Nucleotide-binding</keyword>
<evidence type="ECO:0000313" key="6">
    <source>
        <dbReference type="EMBL" id="SKA39344.1"/>
    </source>
</evidence>
<reference evidence="7" key="1">
    <citation type="submission" date="2017-02" db="EMBL/GenBank/DDBJ databases">
        <authorList>
            <person name="Varghese N."/>
            <person name="Submissions S."/>
        </authorList>
    </citation>
    <scope>NUCLEOTIDE SEQUENCE [LARGE SCALE GENOMIC DNA]</scope>
    <source>
        <strain evidence="7">ATCC 27094</strain>
    </source>
</reference>
<dbReference type="RefSeq" id="WP_085937945.1">
    <property type="nucleotide sequence ID" value="NZ_FUWJ01000017.1"/>
</dbReference>
<evidence type="ECO:0000256" key="3">
    <source>
        <dbReference type="ARBA" id="ARBA00022741"/>
    </source>
</evidence>
<dbReference type="Gene3D" id="3.40.50.300">
    <property type="entry name" value="P-loop containing nucleotide triphosphate hydrolases"/>
    <property type="match status" value="1"/>
</dbReference>
<feature type="domain" description="ABC transporter" evidence="5">
    <location>
        <begin position="9"/>
        <end position="243"/>
    </location>
</feature>
<comment type="similarity">
    <text evidence="1">Belongs to the ABC transporter superfamily.</text>
</comment>
<dbReference type="GO" id="GO:0016887">
    <property type="term" value="F:ATP hydrolysis activity"/>
    <property type="evidence" value="ECO:0007669"/>
    <property type="project" value="InterPro"/>
</dbReference>
<evidence type="ECO:0000313" key="7">
    <source>
        <dbReference type="Proteomes" id="UP000190092"/>
    </source>
</evidence>
<dbReference type="InterPro" id="IPR003593">
    <property type="entry name" value="AAA+_ATPase"/>
</dbReference>
<evidence type="ECO:0000256" key="4">
    <source>
        <dbReference type="ARBA" id="ARBA00022840"/>
    </source>
</evidence>
<dbReference type="SUPFAM" id="SSF52540">
    <property type="entry name" value="P-loop containing nucleoside triphosphate hydrolases"/>
    <property type="match status" value="1"/>
</dbReference>
<dbReference type="STRING" id="225324.SAMN02745126_06216"/>
<dbReference type="GO" id="GO:0005886">
    <property type="term" value="C:plasma membrane"/>
    <property type="evidence" value="ECO:0007669"/>
    <property type="project" value="TreeGrafter"/>
</dbReference>
<accession>A0A1T4TFZ9</accession>
<dbReference type="InterPro" id="IPR027417">
    <property type="entry name" value="P-loop_NTPase"/>
</dbReference>
<dbReference type="PROSITE" id="PS00211">
    <property type="entry name" value="ABC_TRANSPORTER_1"/>
    <property type="match status" value="1"/>
</dbReference>
<sequence length="246" mass="26291">MSSGQVWALETQGLRKRFGGLLATNDVSLTVAPGEIRGLIGPNGAGKTTLVNLVTGVHAPDAGDVRLAGKSLQGLGMHQIARLGLVRSFQVTRLFGNMTVRENLLTSFLARRSLHSGDGLALTDSMIELTKLGRLADTQAKKLSGGQRALLQMACGFMVPGTCYVLDEPFSGINPVIKDSIIDMIVDVNRRHGATFLIVSHEMSIVRRLCPQVTVMMEGRVAAQGSLDEVARLPEVIAGYLGKALE</sequence>
<keyword evidence="7" id="KW-1185">Reference proteome</keyword>
<organism evidence="6 7">
    <name type="scientific">Enhydrobacter aerosaccus</name>
    <dbReference type="NCBI Taxonomy" id="225324"/>
    <lineage>
        <taxon>Bacteria</taxon>
        <taxon>Pseudomonadati</taxon>
        <taxon>Pseudomonadota</taxon>
        <taxon>Alphaproteobacteria</taxon>
        <taxon>Hyphomicrobiales</taxon>
        <taxon>Enhydrobacter</taxon>
    </lineage>
</organism>
<evidence type="ECO:0000259" key="5">
    <source>
        <dbReference type="PROSITE" id="PS50893"/>
    </source>
</evidence>
<dbReference type="OrthoDB" id="9806149at2"/>
<dbReference type="SMART" id="SM00382">
    <property type="entry name" value="AAA"/>
    <property type="match status" value="1"/>
</dbReference>
<dbReference type="PROSITE" id="PS50893">
    <property type="entry name" value="ABC_TRANSPORTER_2"/>
    <property type="match status" value="1"/>
</dbReference>
<dbReference type="GO" id="GO:0005524">
    <property type="term" value="F:ATP binding"/>
    <property type="evidence" value="ECO:0007669"/>
    <property type="project" value="UniProtKB-KW"/>
</dbReference>
<dbReference type="EMBL" id="FUWJ01000017">
    <property type="protein sequence ID" value="SKA39344.1"/>
    <property type="molecule type" value="Genomic_DNA"/>
</dbReference>
<dbReference type="Proteomes" id="UP000190092">
    <property type="component" value="Unassembled WGS sequence"/>
</dbReference>
<dbReference type="PANTHER" id="PTHR45772">
    <property type="entry name" value="CONSERVED COMPONENT OF ABC TRANSPORTER FOR NATURAL AMINO ACIDS-RELATED"/>
    <property type="match status" value="1"/>
</dbReference>
<gene>
    <name evidence="6" type="ORF">SAMN02745126_06216</name>
</gene>
<dbReference type="AlphaFoldDB" id="A0A1T4TFZ9"/>
<dbReference type="InterPro" id="IPR003439">
    <property type="entry name" value="ABC_transporter-like_ATP-bd"/>
</dbReference>
<dbReference type="PANTHER" id="PTHR45772:SF9">
    <property type="entry name" value="CONSERVED COMPONENT OF ABC TRANSPORTER FOR NATURAL AMINO ACIDS"/>
    <property type="match status" value="1"/>
</dbReference>
<evidence type="ECO:0000256" key="1">
    <source>
        <dbReference type="ARBA" id="ARBA00005417"/>
    </source>
</evidence>